<evidence type="ECO:0000256" key="12">
    <source>
        <dbReference type="SAM" id="Phobius"/>
    </source>
</evidence>
<dbReference type="InterPro" id="IPR000157">
    <property type="entry name" value="TIR_dom"/>
</dbReference>
<dbReference type="Gene3D" id="3.40.50.10140">
    <property type="entry name" value="Toll/interleukin-1 receptor homology (TIR) domain"/>
    <property type="match status" value="1"/>
</dbReference>
<dbReference type="InterPro" id="IPR035897">
    <property type="entry name" value="Toll_tir_struct_dom_sf"/>
</dbReference>
<dbReference type="PANTHER" id="PTHR24365">
    <property type="entry name" value="TOLL-LIKE RECEPTOR"/>
    <property type="match status" value="1"/>
</dbReference>
<dbReference type="InterPro" id="IPR032675">
    <property type="entry name" value="LRR_dom_sf"/>
</dbReference>
<evidence type="ECO:0000256" key="7">
    <source>
        <dbReference type="ARBA" id="ARBA00022989"/>
    </source>
</evidence>
<dbReference type="Pfam" id="PF13855">
    <property type="entry name" value="LRR_8"/>
    <property type="match status" value="1"/>
</dbReference>
<dbReference type="AlphaFoldDB" id="A0A6J2KI93"/>
<dbReference type="PRINTS" id="PR01537">
    <property type="entry name" value="INTRLKN1R1F"/>
</dbReference>
<evidence type="ECO:0000256" key="8">
    <source>
        <dbReference type="ARBA" id="ARBA00023136"/>
    </source>
</evidence>
<evidence type="ECO:0000313" key="17">
    <source>
        <dbReference type="RefSeq" id="XP_028039940.1"/>
    </source>
</evidence>
<keyword evidence="8 12" id="KW-0472">Membrane</keyword>
<gene>
    <name evidence="16 17" type="primary">LOC114250319</name>
</gene>
<keyword evidence="7 12" id="KW-1133">Transmembrane helix</keyword>
<keyword evidence="4 12" id="KW-0812">Transmembrane</keyword>
<name>A0A6J2KI93_BOMMA</name>
<evidence type="ECO:0000256" key="3">
    <source>
        <dbReference type="ARBA" id="ARBA00022614"/>
    </source>
</evidence>
<dbReference type="GO" id="GO:0038023">
    <property type="term" value="F:signaling receptor activity"/>
    <property type="evidence" value="ECO:0007669"/>
    <property type="project" value="TreeGrafter"/>
</dbReference>
<keyword evidence="9" id="KW-0675">Receptor</keyword>
<keyword evidence="5 13" id="KW-0732">Signal</keyword>
<comment type="subcellular location">
    <subcellularLocation>
        <location evidence="1">Membrane</location>
        <topology evidence="1">Single-pass membrane protein</topology>
    </subcellularLocation>
</comment>
<keyword evidence="15" id="KW-1185">Reference proteome</keyword>
<dbReference type="SMART" id="SM00369">
    <property type="entry name" value="LRR_TYP"/>
    <property type="match status" value="6"/>
</dbReference>
<dbReference type="OrthoDB" id="1421090at2759"/>
<keyword evidence="3" id="KW-0433">Leucine-rich repeat</keyword>
<sequence length="939" mass="103900">MRLLLMALCAWWLRPGVQAARPACGRARDCVAGHHLNDEFFFTVHGQNLVINFSEAQYVELECPEGVALGGAGMPSFDGGARVLNVTLRRCSIGADSLADALGALNISVLERLSLKDTPPGSLSALHLRGLEHLLRLDLEGTRGMPLRVEAGALLPLVNLRMLQLNRVQMASLQFPPTLHSLQLWFVGETRLDLSGLDQLRALVVHEKESVTVSALTAGSLESVVLDARRVSFPAASRPRSIRRLVLVNWNETDLSARCDDVELLQLRGWVGEEPAPPRRWLSHCKKLREFRMSFARQKSVTPGLLDGAENLEDLGLTSCQIDTLPVDLFKENRNLRIIDLSHNKLQTLPSGLFSNLRNLKELNLSNNKLQAAAVGTLGSLVSLQDLNLSHNPPLLDLCSGGSDAFIVSVSSLAGTSPLKALTELEELRLGHTGVSHVCSDWRTSMKQLRLLDLSYTNITSLSYLDFHYEHSGSKELTVNFNGTPVSELTVDAGNYKSVIADLASASVKIILRATLPCDCSDYWTALAFGDLSTQAQDSVELLCREEERGSLADALERESLECAESSLCEDQEGCTCSVRLDLSLGVVATASCEGAGLDEMPSRLKFKEAPVWRLMLAHNHIQTVRLQDLPDTILELDLRNNSLHRLDGPTASKLSTVPLWIANNSLDCTCYGYDLVTKLGPHVRDMEQATCDDGTSLKEAQNGDPSECSSALVVATSLISALALLAVMVAVTAGCVMRPEMRLRIKVLLLRLGWLPRRPEPDDGRRFDAFVSYAHEDEVVVEELVKRLEVGHGYRLCLHYRDWPPGEWIHVQIAASVQASRRTLIVVSRHFLRSKWARQEFRQAHAAALRDIIPRLVLLFLEPPHRLPLDAELRSYIRINTYLLWTDPWFWHKLKLALPPPRLLPTPLEDVSVNKAESSPLHGGQDTKPCSPEAETDT</sequence>
<dbReference type="InterPro" id="IPR001611">
    <property type="entry name" value="Leu-rich_rpt"/>
</dbReference>
<protein>
    <submittedName>
        <fullName evidence="16">Protein toll-like isoform X1</fullName>
    </submittedName>
    <submittedName>
        <fullName evidence="17">Protein toll-like isoform X2</fullName>
    </submittedName>
</protein>
<dbReference type="GO" id="GO:0005886">
    <property type="term" value="C:plasma membrane"/>
    <property type="evidence" value="ECO:0007669"/>
    <property type="project" value="TreeGrafter"/>
</dbReference>
<evidence type="ECO:0000259" key="14">
    <source>
        <dbReference type="PROSITE" id="PS50104"/>
    </source>
</evidence>
<organism evidence="15 16">
    <name type="scientific">Bombyx mandarina</name>
    <name type="common">Wild silk moth</name>
    <name type="synonym">Wild silkworm</name>
    <dbReference type="NCBI Taxonomy" id="7092"/>
    <lineage>
        <taxon>Eukaryota</taxon>
        <taxon>Metazoa</taxon>
        <taxon>Ecdysozoa</taxon>
        <taxon>Arthropoda</taxon>
        <taxon>Hexapoda</taxon>
        <taxon>Insecta</taxon>
        <taxon>Pterygota</taxon>
        <taxon>Neoptera</taxon>
        <taxon>Endopterygota</taxon>
        <taxon>Lepidoptera</taxon>
        <taxon>Glossata</taxon>
        <taxon>Ditrysia</taxon>
        <taxon>Bombycoidea</taxon>
        <taxon>Bombycidae</taxon>
        <taxon>Bombycinae</taxon>
        <taxon>Bombyx</taxon>
    </lineage>
</organism>
<evidence type="ECO:0000256" key="9">
    <source>
        <dbReference type="ARBA" id="ARBA00023170"/>
    </source>
</evidence>
<dbReference type="PROSITE" id="PS51450">
    <property type="entry name" value="LRR"/>
    <property type="match status" value="2"/>
</dbReference>
<accession>A0A6J2KI93</accession>
<feature type="signal peptide" evidence="13">
    <location>
        <begin position="1"/>
        <end position="19"/>
    </location>
</feature>
<dbReference type="GeneID" id="114250319"/>
<evidence type="ECO:0000256" key="4">
    <source>
        <dbReference type="ARBA" id="ARBA00022692"/>
    </source>
</evidence>
<evidence type="ECO:0000256" key="5">
    <source>
        <dbReference type="ARBA" id="ARBA00022729"/>
    </source>
</evidence>
<dbReference type="RefSeq" id="XP_028039940.1">
    <property type="nucleotide sequence ID" value="XM_028184139.1"/>
</dbReference>
<evidence type="ECO:0000256" key="2">
    <source>
        <dbReference type="ARBA" id="ARBA00009634"/>
    </source>
</evidence>
<dbReference type="InterPro" id="IPR003591">
    <property type="entry name" value="Leu-rich_rpt_typical-subtyp"/>
</dbReference>
<evidence type="ECO:0000256" key="1">
    <source>
        <dbReference type="ARBA" id="ARBA00004167"/>
    </source>
</evidence>
<dbReference type="PRINTS" id="PR00019">
    <property type="entry name" value="LEURICHRPT"/>
</dbReference>
<feature type="transmembrane region" description="Helical" evidence="12">
    <location>
        <begin position="712"/>
        <end position="737"/>
    </location>
</feature>
<dbReference type="KEGG" id="bman:114250319"/>
<dbReference type="SUPFAM" id="SSF52058">
    <property type="entry name" value="L domain-like"/>
    <property type="match status" value="2"/>
</dbReference>
<dbReference type="RefSeq" id="XP_028039939.1">
    <property type="nucleotide sequence ID" value="XM_028184138.1"/>
</dbReference>
<dbReference type="SMART" id="SM00255">
    <property type="entry name" value="TIR"/>
    <property type="match status" value="1"/>
</dbReference>
<proteinExistence type="inferred from homology"/>
<evidence type="ECO:0000256" key="6">
    <source>
        <dbReference type="ARBA" id="ARBA00022737"/>
    </source>
</evidence>
<dbReference type="Pfam" id="PF13676">
    <property type="entry name" value="TIR_2"/>
    <property type="match status" value="1"/>
</dbReference>
<dbReference type="GO" id="GO:0007165">
    <property type="term" value="P:signal transduction"/>
    <property type="evidence" value="ECO:0007669"/>
    <property type="project" value="InterPro"/>
</dbReference>
<dbReference type="PANTHER" id="PTHR24365:SF541">
    <property type="entry name" value="PROTEIN TOLL-RELATED"/>
    <property type="match status" value="1"/>
</dbReference>
<dbReference type="Gene3D" id="3.80.10.10">
    <property type="entry name" value="Ribonuclease Inhibitor"/>
    <property type="match status" value="3"/>
</dbReference>
<comment type="similarity">
    <text evidence="2">Belongs to the Toll-like receptor family.</text>
</comment>
<keyword evidence="10" id="KW-0325">Glycoprotein</keyword>
<evidence type="ECO:0000256" key="11">
    <source>
        <dbReference type="SAM" id="MobiDB-lite"/>
    </source>
</evidence>
<evidence type="ECO:0000256" key="10">
    <source>
        <dbReference type="ARBA" id="ARBA00023180"/>
    </source>
</evidence>
<evidence type="ECO:0000256" key="13">
    <source>
        <dbReference type="SAM" id="SignalP"/>
    </source>
</evidence>
<dbReference type="SUPFAM" id="SSF52047">
    <property type="entry name" value="RNI-like"/>
    <property type="match status" value="1"/>
</dbReference>
<feature type="chain" id="PRO_5044640849" evidence="13">
    <location>
        <begin position="20"/>
        <end position="939"/>
    </location>
</feature>
<keyword evidence="6" id="KW-0677">Repeat</keyword>
<feature type="region of interest" description="Disordered" evidence="11">
    <location>
        <begin position="915"/>
        <end position="939"/>
    </location>
</feature>
<dbReference type="Proteomes" id="UP000504629">
    <property type="component" value="Unplaced"/>
</dbReference>
<dbReference type="SUPFAM" id="SSF52200">
    <property type="entry name" value="Toll/Interleukin receptor TIR domain"/>
    <property type="match status" value="1"/>
</dbReference>
<evidence type="ECO:0000313" key="15">
    <source>
        <dbReference type="Proteomes" id="UP000504629"/>
    </source>
</evidence>
<reference evidence="16 17" key="1">
    <citation type="submission" date="2025-04" db="UniProtKB">
        <authorList>
            <consortium name="RefSeq"/>
        </authorList>
    </citation>
    <scope>IDENTIFICATION</scope>
    <source>
        <tissue evidence="16 17">Silk gland</tissue>
    </source>
</reference>
<feature type="domain" description="TIR" evidence="14">
    <location>
        <begin position="766"/>
        <end position="899"/>
    </location>
</feature>
<evidence type="ECO:0000313" key="16">
    <source>
        <dbReference type="RefSeq" id="XP_028039939.1"/>
    </source>
</evidence>
<dbReference type="PROSITE" id="PS50104">
    <property type="entry name" value="TIR"/>
    <property type="match status" value="1"/>
</dbReference>